<evidence type="ECO:0000256" key="1">
    <source>
        <dbReference type="ARBA" id="ARBA00004651"/>
    </source>
</evidence>
<dbReference type="InterPro" id="IPR025857">
    <property type="entry name" value="MacB_PCD"/>
</dbReference>
<comment type="caution">
    <text evidence="9">The sequence shown here is derived from an EMBL/GenBank/DDBJ whole genome shotgun (WGS) entry which is preliminary data.</text>
</comment>
<keyword evidence="3 6" id="KW-0812">Transmembrane</keyword>
<evidence type="ECO:0000259" key="7">
    <source>
        <dbReference type="Pfam" id="PF02687"/>
    </source>
</evidence>
<keyword evidence="4 6" id="KW-1133">Transmembrane helix</keyword>
<dbReference type="EMBL" id="JBHSPH010000003">
    <property type="protein sequence ID" value="MFC5863144.1"/>
    <property type="molecule type" value="Genomic_DNA"/>
</dbReference>
<evidence type="ECO:0000256" key="4">
    <source>
        <dbReference type="ARBA" id="ARBA00022989"/>
    </source>
</evidence>
<name>A0ABW1EGS1_9BACT</name>
<evidence type="ECO:0000256" key="5">
    <source>
        <dbReference type="ARBA" id="ARBA00023136"/>
    </source>
</evidence>
<evidence type="ECO:0000259" key="8">
    <source>
        <dbReference type="Pfam" id="PF12704"/>
    </source>
</evidence>
<dbReference type="NCBIfam" id="TIGR03434">
    <property type="entry name" value="ADOP"/>
    <property type="match status" value="1"/>
</dbReference>
<evidence type="ECO:0000256" key="2">
    <source>
        <dbReference type="ARBA" id="ARBA00022475"/>
    </source>
</evidence>
<dbReference type="Proteomes" id="UP001596091">
    <property type="component" value="Unassembled WGS sequence"/>
</dbReference>
<organism evidence="9 10">
    <name type="scientific">Acidicapsa dinghuensis</name>
    <dbReference type="NCBI Taxonomy" id="2218256"/>
    <lineage>
        <taxon>Bacteria</taxon>
        <taxon>Pseudomonadati</taxon>
        <taxon>Acidobacteriota</taxon>
        <taxon>Terriglobia</taxon>
        <taxon>Terriglobales</taxon>
        <taxon>Acidobacteriaceae</taxon>
        <taxon>Acidicapsa</taxon>
    </lineage>
</organism>
<feature type="transmembrane region" description="Helical" evidence="6">
    <location>
        <begin position="368"/>
        <end position="391"/>
    </location>
</feature>
<keyword evidence="2" id="KW-1003">Cell membrane</keyword>
<dbReference type="Pfam" id="PF12704">
    <property type="entry name" value="MacB_PCD"/>
    <property type="match status" value="2"/>
</dbReference>
<dbReference type="InterPro" id="IPR050250">
    <property type="entry name" value="Macrolide_Exporter_MacB"/>
</dbReference>
<feature type="transmembrane region" description="Helical" evidence="6">
    <location>
        <begin position="319"/>
        <end position="348"/>
    </location>
</feature>
<evidence type="ECO:0000256" key="3">
    <source>
        <dbReference type="ARBA" id="ARBA00022692"/>
    </source>
</evidence>
<dbReference type="InterPro" id="IPR003838">
    <property type="entry name" value="ABC3_permease_C"/>
</dbReference>
<reference evidence="10" key="1">
    <citation type="journal article" date="2019" name="Int. J. Syst. Evol. Microbiol.">
        <title>The Global Catalogue of Microorganisms (GCM) 10K type strain sequencing project: providing services to taxonomists for standard genome sequencing and annotation.</title>
        <authorList>
            <consortium name="The Broad Institute Genomics Platform"/>
            <consortium name="The Broad Institute Genome Sequencing Center for Infectious Disease"/>
            <person name="Wu L."/>
            <person name="Ma J."/>
        </authorList>
    </citation>
    <scope>NUCLEOTIDE SEQUENCE [LARGE SCALE GENOMIC DNA]</scope>
    <source>
        <strain evidence="10">JCM 4087</strain>
    </source>
</reference>
<feature type="domain" description="ABC3 transporter permease C-terminal" evidence="7">
    <location>
        <begin position="281"/>
        <end position="401"/>
    </location>
</feature>
<feature type="transmembrane region" description="Helical" evidence="6">
    <location>
        <begin position="780"/>
        <end position="799"/>
    </location>
</feature>
<dbReference type="InterPro" id="IPR017800">
    <property type="entry name" value="ADOP"/>
</dbReference>
<dbReference type="PANTHER" id="PTHR30572">
    <property type="entry name" value="MEMBRANE COMPONENT OF TRANSPORTER-RELATED"/>
    <property type="match status" value="1"/>
</dbReference>
<evidence type="ECO:0000256" key="6">
    <source>
        <dbReference type="SAM" id="Phobius"/>
    </source>
</evidence>
<feature type="transmembrane region" description="Helical" evidence="6">
    <location>
        <begin position="735"/>
        <end position="760"/>
    </location>
</feature>
<evidence type="ECO:0000313" key="9">
    <source>
        <dbReference type="EMBL" id="MFC5863144.1"/>
    </source>
</evidence>
<accession>A0ABW1EGS1</accession>
<keyword evidence="10" id="KW-1185">Reference proteome</keyword>
<feature type="domain" description="MacB-like periplasmic core" evidence="8">
    <location>
        <begin position="30"/>
        <end position="241"/>
    </location>
</feature>
<feature type="transmembrane region" description="Helical" evidence="6">
    <location>
        <begin position="422"/>
        <end position="442"/>
    </location>
</feature>
<dbReference type="Pfam" id="PF02687">
    <property type="entry name" value="FtsX"/>
    <property type="match status" value="2"/>
</dbReference>
<keyword evidence="5 6" id="KW-0472">Membrane</keyword>
<evidence type="ECO:0000313" key="10">
    <source>
        <dbReference type="Proteomes" id="UP001596091"/>
    </source>
</evidence>
<sequence>MSSSSNLKSRLLREGFRHTFRASRKMPGMSLTVLLSVAIGIGVLTATFTIGYITTLTPLPYPAPGQLMVVTSEINASQNPVSAADFLDWREQNHTFQHMTAMAGDTFNLSTGDQPENIQGMRATPGYYNELGGPAAFLMGRDFLPEEGTPGKGHVVILAHALWQRLGGNPQIIGSSIWIDGEPYTVVGVTRGGFVDTRAGEITVPLVFTPEQNNHGYHWLQVHGRLKPGVTQVQAQADLDSIAANLARAFPKTNQGFGVLLTPLQKVPERARTTFWLIFTAVGFVLLMICVNIANLLLARGLSRKKEVAIRIALGATRWTIFVQMISESLALAIPGGMLGLALDYALLRYAIHMDPEFALAANQASPHINLIALVFTIAVTTLSGMFFGYAPAWFAARVDPNEALKDGHSGTSLVRQRLRRILVCGQFALALSLLAGAGFAMESFRNRIHAEVGIRTDHILTFSMRVPDNRPSEPAQILAYYRRIVTSIQSVAGVSSIGISTGNPLFGDIFGMAFTVEGRPAPSNPSQRPSASLNLVTPEYFSTFGIPVERGRAFDENDMADGVRVAIVNENFAKRYLDGADPLKQKISMEQLVPGVARLGPAVDWRIVGVTRNVRGFQKEDSPEILIPFAQIPWPVTTIAVRTAIDPAAVSKRVASAIHSVDSVIALRNMETMDQTRAQATRGTRDAMIACMIFAGAALLLATIGIYGVMSFAVAQRSSEISVRLALGADRGRIIFMILKEGALLACIGLAIGLCGAYFIGRGMQSVLFDVAKIDYPVLAGVSVLLLLAALAACLLPAKKAASVDPMGALKSL</sequence>
<gene>
    <name evidence="9" type="ORF">ACFPT7_12635</name>
</gene>
<protein>
    <submittedName>
        <fullName evidence="9">ABC transporter permease</fullName>
    </submittedName>
</protein>
<feature type="domain" description="MacB-like periplasmic core" evidence="8">
    <location>
        <begin position="435"/>
        <end position="656"/>
    </location>
</feature>
<comment type="subcellular location">
    <subcellularLocation>
        <location evidence="1">Cell membrane</location>
        <topology evidence="1">Multi-pass membrane protein</topology>
    </subcellularLocation>
</comment>
<dbReference type="RefSeq" id="WP_263339614.1">
    <property type="nucleotide sequence ID" value="NZ_JAGSYH010000005.1"/>
</dbReference>
<dbReference type="PANTHER" id="PTHR30572:SF18">
    <property type="entry name" value="ABC-TYPE MACROLIDE FAMILY EXPORT SYSTEM PERMEASE COMPONENT 2"/>
    <property type="match status" value="1"/>
</dbReference>
<proteinExistence type="predicted"/>
<feature type="domain" description="ABC3 transporter permease C-terminal" evidence="7">
    <location>
        <begin position="693"/>
        <end position="806"/>
    </location>
</feature>
<feature type="transmembrane region" description="Helical" evidence="6">
    <location>
        <begin position="688"/>
        <end position="715"/>
    </location>
</feature>
<feature type="transmembrane region" description="Helical" evidence="6">
    <location>
        <begin position="275"/>
        <end position="298"/>
    </location>
</feature>